<organism evidence="1 2">
    <name type="scientific">Choristoneura fumiferana</name>
    <name type="common">Spruce budworm moth</name>
    <name type="synonym">Archips fumiferana</name>
    <dbReference type="NCBI Taxonomy" id="7141"/>
    <lineage>
        <taxon>Eukaryota</taxon>
        <taxon>Metazoa</taxon>
        <taxon>Ecdysozoa</taxon>
        <taxon>Arthropoda</taxon>
        <taxon>Hexapoda</taxon>
        <taxon>Insecta</taxon>
        <taxon>Pterygota</taxon>
        <taxon>Neoptera</taxon>
        <taxon>Endopterygota</taxon>
        <taxon>Lepidoptera</taxon>
        <taxon>Glossata</taxon>
        <taxon>Ditrysia</taxon>
        <taxon>Tortricoidea</taxon>
        <taxon>Tortricidae</taxon>
        <taxon>Tortricinae</taxon>
        <taxon>Choristoneura</taxon>
    </lineage>
</organism>
<dbReference type="Proteomes" id="UP001064048">
    <property type="component" value="Chromosome 14"/>
</dbReference>
<accession>A0ACC0J884</accession>
<evidence type="ECO:0000313" key="1">
    <source>
        <dbReference type="EMBL" id="KAI8420310.1"/>
    </source>
</evidence>
<sequence>MIDPLLCALTVASQYPLGFGAASIPLAWLSNSRNKLCRLAMVTSFQPANRRTTFCVLQRRSNSFISCTAVEKD</sequence>
<protein>
    <submittedName>
        <fullName evidence="1">Uncharacterized protein</fullName>
    </submittedName>
</protein>
<dbReference type="EMBL" id="CM046114">
    <property type="protein sequence ID" value="KAI8420310.1"/>
    <property type="molecule type" value="Genomic_DNA"/>
</dbReference>
<name>A0ACC0J884_CHOFU</name>
<gene>
    <name evidence="1" type="ORF">MSG28_008839</name>
</gene>
<keyword evidence="2" id="KW-1185">Reference proteome</keyword>
<comment type="caution">
    <text evidence="1">The sequence shown here is derived from an EMBL/GenBank/DDBJ whole genome shotgun (WGS) entry which is preliminary data.</text>
</comment>
<proteinExistence type="predicted"/>
<reference evidence="1 2" key="1">
    <citation type="journal article" date="2022" name="Genome Biol. Evol.">
        <title>The Spruce Budworm Genome: Reconstructing the Evolutionary History of Antifreeze Proteins.</title>
        <authorList>
            <person name="Beliveau C."/>
            <person name="Gagne P."/>
            <person name="Picq S."/>
            <person name="Vernygora O."/>
            <person name="Keeling C.I."/>
            <person name="Pinkney K."/>
            <person name="Doucet D."/>
            <person name="Wen F."/>
            <person name="Johnston J.S."/>
            <person name="Maaroufi H."/>
            <person name="Boyle B."/>
            <person name="Laroche J."/>
            <person name="Dewar K."/>
            <person name="Juretic N."/>
            <person name="Blackburn G."/>
            <person name="Nisole A."/>
            <person name="Brunet B."/>
            <person name="Brandao M."/>
            <person name="Lumley L."/>
            <person name="Duan J."/>
            <person name="Quan G."/>
            <person name="Lucarotti C.J."/>
            <person name="Roe A.D."/>
            <person name="Sperling F.A.H."/>
            <person name="Levesque R.C."/>
            <person name="Cusson M."/>
        </authorList>
    </citation>
    <scope>NUCLEOTIDE SEQUENCE [LARGE SCALE GENOMIC DNA]</scope>
    <source>
        <strain evidence="1">Glfc:IPQL:Cfum</strain>
    </source>
</reference>
<evidence type="ECO:0000313" key="2">
    <source>
        <dbReference type="Proteomes" id="UP001064048"/>
    </source>
</evidence>